<evidence type="ECO:0000313" key="2">
    <source>
        <dbReference type="EMBL" id="MBC8562828.1"/>
    </source>
</evidence>
<dbReference type="InterPro" id="IPR006842">
    <property type="entry name" value="Transposase_31"/>
</dbReference>
<dbReference type="EMBL" id="JACRSX010000012">
    <property type="protein sequence ID" value="MBC8562828.1"/>
    <property type="molecule type" value="Genomic_DNA"/>
</dbReference>
<keyword evidence="3" id="KW-1185">Reference proteome</keyword>
<dbReference type="PANTHER" id="PTHR34611:SF2">
    <property type="entry name" value="INACTIVE RECOMBINATION-PROMOTING NUCLEASE-LIKE PROTEIN RPNE-RELATED"/>
    <property type="match status" value="1"/>
</dbReference>
<dbReference type="Proteomes" id="UP000606193">
    <property type="component" value="Unassembled WGS sequence"/>
</dbReference>
<comment type="caution">
    <text evidence="2">The sequence shown here is derived from an EMBL/GenBank/DDBJ whole genome shotgun (WGS) entry which is preliminary data.</text>
</comment>
<evidence type="ECO:0000313" key="3">
    <source>
        <dbReference type="Proteomes" id="UP000606193"/>
    </source>
</evidence>
<protein>
    <submittedName>
        <fullName evidence="2">Rpn family recombination-promoting nuclease/putative transposase</fullName>
    </submittedName>
</protein>
<evidence type="ECO:0000259" key="1">
    <source>
        <dbReference type="Pfam" id="PF04754"/>
    </source>
</evidence>
<reference evidence="2 3" key="1">
    <citation type="submission" date="2020-08" db="EMBL/GenBank/DDBJ databases">
        <title>Genome public.</title>
        <authorList>
            <person name="Liu C."/>
            <person name="Sun Q."/>
        </authorList>
    </citation>
    <scope>NUCLEOTIDE SEQUENCE [LARGE SCALE GENOMIC DNA]</scope>
    <source>
        <strain evidence="2 3">NSJ-37</strain>
    </source>
</reference>
<sequence length="291" mass="33522">MGEKDISEKLLADYEDVFADIVNVLLFHGERRVHPDSLRSTKTVSHYKADDSRLHEQERDILKAWTDGRIQIALLGLEHQTEPEKQMAVRVIGYEGANYRSQYKAKQITPVITLVLYFGTEKRWQYPQNLKALMDIPDGLESYVNDYHIHVFEIAWLTDEQINMFQSDFRVVARYFSEKRKNKNYVPHDKTILRHIDAVLKLLAVMSGDHRYETILADPEQKGKVKTMDEALTKVINEGHARGLAEGQIKILVSLCRSGNISVEIAADQLKISTDEFRKYLDNDTADSQKA</sequence>
<dbReference type="Pfam" id="PF04754">
    <property type="entry name" value="Transposase_31"/>
    <property type="match status" value="1"/>
</dbReference>
<dbReference type="InterPro" id="IPR051699">
    <property type="entry name" value="Rpn/YhgA-like_nuclease"/>
</dbReference>
<organism evidence="2 3">
    <name type="scientific">Jutongia huaianensis</name>
    <dbReference type="NCBI Taxonomy" id="2763668"/>
    <lineage>
        <taxon>Bacteria</taxon>
        <taxon>Bacillati</taxon>
        <taxon>Bacillota</taxon>
        <taxon>Clostridia</taxon>
        <taxon>Lachnospirales</taxon>
        <taxon>Lachnospiraceae</taxon>
        <taxon>Jutongia</taxon>
    </lineage>
</organism>
<feature type="domain" description="Transposase (putative) YhgA-like" evidence="1">
    <location>
        <begin position="77"/>
        <end position="164"/>
    </location>
</feature>
<dbReference type="RefSeq" id="WP_249298085.1">
    <property type="nucleotide sequence ID" value="NZ_JACRSX010000012.1"/>
</dbReference>
<name>A0ABR7N2H3_9FIRM</name>
<dbReference type="PANTHER" id="PTHR34611">
    <property type="match status" value="1"/>
</dbReference>
<proteinExistence type="predicted"/>
<gene>
    <name evidence="2" type="ORF">H8704_09345</name>
</gene>
<accession>A0ABR7N2H3</accession>